<feature type="compositionally biased region" description="Basic residues" evidence="1">
    <location>
        <begin position="13"/>
        <end position="23"/>
    </location>
</feature>
<evidence type="ECO:0000256" key="1">
    <source>
        <dbReference type="SAM" id="MobiDB-lite"/>
    </source>
</evidence>
<protein>
    <recommendedName>
        <fullName evidence="4">PAS domain-containing protein</fullName>
    </recommendedName>
</protein>
<organism evidence="2 3">
    <name type="scientific">Catenaria anguillulae PL171</name>
    <dbReference type="NCBI Taxonomy" id="765915"/>
    <lineage>
        <taxon>Eukaryota</taxon>
        <taxon>Fungi</taxon>
        <taxon>Fungi incertae sedis</taxon>
        <taxon>Blastocladiomycota</taxon>
        <taxon>Blastocladiomycetes</taxon>
        <taxon>Blastocladiales</taxon>
        <taxon>Catenariaceae</taxon>
        <taxon>Catenaria</taxon>
    </lineage>
</organism>
<feature type="compositionally biased region" description="Low complexity" evidence="1">
    <location>
        <begin position="421"/>
        <end position="434"/>
    </location>
</feature>
<feature type="compositionally biased region" description="Basic residues" evidence="1">
    <location>
        <begin position="261"/>
        <end position="278"/>
    </location>
</feature>
<feature type="compositionally biased region" description="Low complexity" evidence="1">
    <location>
        <begin position="311"/>
        <end position="398"/>
    </location>
</feature>
<sequence length="523" mass="55526">MSRQQQHQPSRYGHSHSHSHSHSHPFGPAHTHPHHHHDADPDNQGGTGGYADIDDEMAMLGYHHSGGPSPLDDYHYPDRPVAPDTSLAPGQYQQRLIYLQQHQHQHQHQQRAAAAAAQAHAAASTFGPPSEHAEPNGWHGRAHLHLHHHHPPGYGRHLHAHAAAAAARYAPYPPQAGAPAAAAAAAARRSVTGSPVLAKDQHQLQMNVLKSPTADMMAAIGADTRSHRSGSQRSGHLTHRSPSTSSLPAASAAAPAPARTHPSHVHKHHALPPRPRVHHPSDAYDGLAAKSAPAPTSTTPNQSPVIPRPLDPISLSSPSDSNGYRPSGSNGNSSSSDNSSSRLARTARATRAAESRSTAAHEGSATSTDDSSSSDPTRVPASTTSSSGSSSTNTKTQSATSSAPESVPEPPPVPPVPPPQQQQQQQQPQPQVVVPEKRTRAAKQGAAEQAQSANKQTVPPPASLQLTKDRAWAQSVIEHVSDMVLSLAPNGTIVWASPSARKVVGMCIFLSRDYHPRHCPRWF</sequence>
<dbReference type="AlphaFoldDB" id="A0A1Y2HI87"/>
<evidence type="ECO:0000313" key="3">
    <source>
        <dbReference type="Proteomes" id="UP000193411"/>
    </source>
</evidence>
<evidence type="ECO:0008006" key="4">
    <source>
        <dbReference type="Google" id="ProtNLM"/>
    </source>
</evidence>
<feature type="region of interest" description="Disordered" evidence="1">
    <location>
        <begin position="222"/>
        <end position="463"/>
    </location>
</feature>
<feature type="compositionally biased region" description="Low complexity" evidence="1">
    <location>
        <begin position="110"/>
        <end position="123"/>
    </location>
</feature>
<evidence type="ECO:0000313" key="2">
    <source>
        <dbReference type="EMBL" id="ORZ33591.1"/>
    </source>
</evidence>
<name>A0A1Y2HI87_9FUNG</name>
<dbReference type="Proteomes" id="UP000193411">
    <property type="component" value="Unassembled WGS sequence"/>
</dbReference>
<keyword evidence="3" id="KW-1185">Reference proteome</keyword>
<feature type="compositionally biased region" description="Pro residues" evidence="1">
    <location>
        <begin position="407"/>
        <end position="420"/>
    </location>
</feature>
<accession>A0A1Y2HI87</accession>
<dbReference type="EMBL" id="MCFL01000034">
    <property type="protein sequence ID" value="ORZ33591.1"/>
    <property type="molecule type" value="Genomic_DNA"/>
</dbReference>
<feature type="compositionally biased region" description="Low complexity" evidence="1">
    <location>
        <begin position="288"/>
        <end position="304"/>
    </location>
</feature>
<reference evidence="2 3" key="1">
    <citation type="submission" date="2016-07" db="EMBL/GenBank/DDBJ databases">
        <title>Pervasive Adenine N6-methylation of Active Genes in Fungi.</title>
        <authorList>
            <consortium name="DOE Joint Genome Institute"/>
            <person name="Mondo S.J."/>
            <person name="Dannebaum R.O."/>
            <person name="Kuo R.C."/>
            <person name="Labutti K."/>
            <person name="Haridas S."/>
            <person name="Kuo A."/>
            <person name="Salamov A."/>
            <person name="Ahrendt S.R."/>
            <person name="Lipzen A."/>
            <person name="Sullivan W."/>
            <person name="Andreopoulos W.B."/>
            <person name="Clum A."/>
            <person name="Lindquist E."/>
            <person name="Daum C."/>
            <person name="Ramamoorthy G.K."/>
            <person name="Gryganskyi A."/>
            <person name="Culley D."/>
            <person name="Magnuson J.K."/>
            <person name="James T.Y."/>
            <person name="O'Malley M.A."/>
            <person name="Stajich J.E."/>
            <person name="Spatafora J.W."/>
            <person name="Visel A."/>
            <person name="Grigoriev I.V."/>
        </authorList>
    </citation>
    <scope>NUCLEOTIDE SEQUENCE [LARGE SCALE GENOMIC DNA]</scope>
    <source>
        <strain evidence="2 3">PL171</strain>
    </source>
</reference>
<feature type="region of interest" description="Disordered" evidence="1">
    <location>
        <begin position="1"/>
        <end position="87"/>
    </location>
</feature>
<feature type="compositionally biased region" description="Basic residues" evidence="1">
    <location>
        <begin position="140"/>
        <end position="159"/>
    </location>
</feature>
<feature type="compositionally biased region" description="Low complexity" evidence="1">
    <location>
        <begin position="229"/>
        <end position="260"/>
    </location>
</feature>
<gene>
    <name evidence="2" type="ORF">BCR44DRAFT_1193763</name>
</gene>
<comment type="caution">
    <text evidence="2">The sequence shown here is derived from an EMBL/GenBank/DDBJ whole genome shotgun (WGS) entry which is preliminary data.</text>
</comment>
<feature type="region of interest" description="Disordered" evidence="1">
    <location>
        <begin position="101"/>
        <end position="159"/>
    </location>
</feature>
<proteinExistence type="predicted"/>